<evidence type="ECO:0000259" key="1">
    <source>
        <dbReference type="Pfam" id="PF02698"/>
    </source>
</evidence>
<dbReference type="InterPro" id="IPR014729">
    <property type="entry name" value="Rossmann-like_a/b/a_fold"/>
</dbReference>
<name>A0ABM8ZWX0_9VIBR</name>
<reference evidence="2" key="1">
    <citation type="submission" date="2021-11" db="EMBL/GenBank/DDBJ databases">
        <authorList>
            <person name="Rodrigo-Torres L."/>
            <person name="Arahal R. D."/>
            <person name="Lucena T."/>
        </authorList>
    </citation>
    <scope>NUCLEOTIDE SEQUENCE</scope>
    <source>
        <strain evidence="2">CECT 7929</strain>
    </source>
</reference>
<dbReference type="PANTHER" id="PTHR30336:SF20">
    <property type="entry name" value="DUF218 DOMAIN-CONTAINING PROTEIN"/>
    <property type="match status" value="1"/>
</dbReference>
<keyword evidence="3" id="KW-1185">Reference proteome</keyword>
<sequence>MNRWLRVICAVFAALFLLLGAISYMLYRDAGQGLKGNAEYAVVFGNQVYADGSLSNRLKARLDAALGLYQSGRVKQIIVSGGVGAELQDEAMVMARYLERQGVPAAMILVDRSGVNTAATARNVRQLLAKDTAIVVVTQRYHISRAKLAMRQVGFTDISGHYPDYYEWRDIYSSLRECLAWPDYWLRAPSQSTSMTSAFVPQAN</sequence>
<comment type="caution">
    <text evidence="2">The sequence shown here is derived from an EMBL/GenBank/DDBJ whole genome shotgun (WGS) entry which is preliminary data.</text>
</comment>
<dbReference type="PANTHER" id="PTHR30336">
    <property type="entry name" value="INNER MEMBRANE PROTEIN, PROBABLE PERMEASE"/>
    <property type="match status" value="1"/>
</dbReference>
<dbReference type="InterPro" id="IPR051599">
    <property type="entry name" value="Cell_Envelope_Assoc"/>
</dbReference>
<accession>A0ABM8ZWX0</accession>
<feature type="domain" description="DUF218" evidence="1">
    <location>
        <begin position="40"/>
        <end position="159"/>
    </location>
</feature>
<protein>
    <recommendedName>
        <fullName evidence="1">DUF218 domain-containing protein</fullName>
    </recommendedName>
</protein>
<dbReference type="InterPro" id="IPR003848">
    <property type="entry name" value="DUF218"/>
</dbReference>
<dbReference type="CDD" id="cd06259">
    <property type="entry name" value="YdcF-like"/>
    <property type="match status" value="1"/>
</dbReference>
<evidence type="ECO:0000313" key="3">
    <source>
        <dbReference type="Proteomes" id="UP000838672"/>
    </source>
</evidence>
<dbReference type="Proteomes" id="UP000838672">
    <property type="component" value="Unassembled WGS sequence"/>
</dbReference>
<dbReference type="Pfam" id="PF02698">
    <property type="entry name" value="DUF218"/>
    <property type="match status" value="1"/>
</dbReference>
<proteinExistence type="predicted"/>
<dbReference type="EMBL" id="CAKLDI010000002">
    <property type="protein sequence ID" value="CAH0535140.1"/>
    <property type="molecule type" value="Genomic_DNA"/>
</dbReference>
<dbReference type="Gene3D" id="3.40.50.620">
    <property type="entry name" value="HUPs"/>
    <property type="match status" value="1"/>
</dbReference>
<dbReference type="RefSeq" id="WP_237468000.1">
    <property type="nucleotide sequence ID" value="NZ_CAKLDI010000002.1"/>
</dbReference>
<organism evidence="2 3">
    <name type="scientific">Vibrio stylophorae</name>
    <dbReference type="NCBI Taxonomy" id="659351"/>
    <lineage>
        <taxon>Bacteria</taxon>
        <taxon>Pseudomonadati</taxon>
        <taxon>Pseudomonadota</taxon>
        <taxon>Gammaproteobacteria</taxon>
        <taxon>Vibrionales</taxon>
        <taxon>Vibrionaceae</taxon>
        <taxon>Vibrio</taxon>
    </lineage>
</organism>
<evidence type="ECO:0000313" key="2">
    <source>
        <dbReference type="EMBL" id="CAH0535140.1"/>
    </source>
</evidence>
<gene>
    <name evidence="2" type="ORF">VST7929_02801</name>
</gene>